<proteinExistence type="predicted"/>
<dbReference type="EMBL" id="KY052830">
    <property type="protein sequence ID" value="ASF00346.1"/>
    <property type="molecule type" value="Genomic_DNA"/>
</dbReference>
<name>A0A218MM30_9VIRU</name>
<reference evidence="1" key="1">
    <citation type="submission" date="2016-10" db="EMBL/GenBank/DDBJ databases">
        <authorList>
            <person name="Varghese N."/>
        </authorList>
    </citation>
    <scope>NUCLEOTIDE SEQUENCE</scope>
</reference>
<evidence type="ECO:0000313" key="1">
    <source>
        <dbReference type="EMBL" id="ASF00346.1"/>
    </source>
</evidence>
<protein>
    <submittedName>
        <fullName evidence="1">Uncharacterized protein</fullName>
    </submittedName>
</protein>
<organism evidence="1">
    <name type="scientific">uncultured virus</name>
    <dbReference type="NCBI Taxonomy" id="340016"/>
    <lineage>
        <taxon>Viruses</taxon>
        <taxon>environmental samples</taxon>
    </lineage>
</organism>
<accession>A0A218MM30</accession>
<reference evidence="1" key="2">
    <citation type="journal article" date="2017" name="Nat. Commun.">
        <title>Single-virus genomics reveals hidden cosmopolitan and abundant viruses.</title>
        <authorList>
            <person name="Martinez-Hernandez F."/>
            <person name="Fornas O."/>
            <person name="Lluesma Gomez M."/>
            <person name="Bolduc B."/>
            <person name="de la Cruz Pena M.J."/>
            <person name="Martinez J.M."/>
            <person name="Anton J."/>
            <person name="Gasol J.M."/>
            <person name="Rosselli R."/>
            <person name="Rodriguez-Valera F."/>
            <person name="Sullivan M.B."/>
            <person name="Acinas S.G."/>
            <person name="Martinez-Garcia M."/>
        </authorList>
    </citation>
    <scope>NUCLEOTIDE SEQUENCE</scope>
</reference>
<sequence>MKIMAFMLVVIINGNTLDSDGWYFRNVYRCNTFAHAIEHGNVNQYDTRNRQHNISAYCVPVTVPKTTQFWD</sequence>